<dbReference type="KEGG" id="manq:L1994_03155"/>
<evidence type="ECO:0000313" key="7">
    <source>
        <dbReference type="EMBL" id="WFN37404.1"/>
    </source>
</evidence>
<evidence type="ECO:0000256" key="2">
    <source>
        <dbReference type="ARBA" id="ARBA00022475"/>
    </source>
</evidence>
<sequence length="167" mass="18460">MSYKKFIKDVGIIGITQATTSLAAFLLLPLITKTLGPYDYGIWAQISVTVSLLTPLGIMGLQMSAVRFLSAEKDKQKIQESFYSILLFVFVTSLIISSAVFLLSDNIASFILQDESASYYVKAGAGLILLGAVGQIVFIMLNYFCNGRDLIKFGTPFNLKWTNKIDY</sequence>
<dbReference type="InterPro" id="IPR050833">
    <property type="entry name" value="Poly_Biosynth_Transport"/>
</dbReference>
<keyword evidence="3 6" id="KW-0812">Transmembrane</keyword>
<evidence type="ECO:0000256" key="6">
    <source>
        <dbReference type="SAM" id="Phobius"/>
    </source>
</evidence>
<comment type="subcellular location">
    <subcellularLocation>
        <location evidence="1">Cell membrane</location>
        <topology evidence="1">Multi-pass membrane protein</topology>
    </subcellularLocation>
</comment>
<name>A0AAF0JM37_9EURY</name>
<keyword evidence="2" id="KW-1003">Cell membrane</keyword>
<feature type="transmembrane region" description="Helical" evidence="6">
    <location>
        <begin position="123"/>
        <end position="144"/>
    </location>
</feature>
<keyword evidence="8" id="KW-1185">Reference proteome</keyword>
<keyword evidence="4 6" id="KW-1133">Transmembrane helix</keyword>
<dbReference type="EMBL" id="CP091092">
    <property type="protein sequence ID" value="WFN37404.1"/>
    <property type="molecule type" value="Genomic_DNA"/>
</dbReference>
<evidence type="ECO:0000256" key="1">
    <source>
        <dbReference type="ARBA" id="ARBA00004651"/>
    </source>
</evidence>
<dbReference type="PANTHER" id="PTHR30250">
    <property type="entry name" value="PST FAMILY PREDICTED COLANIC ACID TRANSPORTER"/>
    <property type="match status" value="1"/>
</dbReference>
<evidence type="ECO:0000256" key="4">
    <source>
        <dbReference type="ARBA" id="ARBA00022989"/>
    </source>
</evidence>
<evidence type="ECO:0000256" key="5">
    <source>
        <dbReference type="ARBA" id="ARBA00023136"/>
    </source>
</evidence>
<feature type="transmembrane region" description="Helical" evidence="6">
    <location>
        <begin position="82"/>
        <end position="103"/>
    </location>
</feature>
<protein>
    <submittedName>
        <fullName evidence="7">Oligosaccharide flippase family protein</fullName>
    </submittedName>
</protein>
<dbReference type="GO" id="GO:0005886">
    <property type="term" value="C:plasma membrane"/>
    <property type="evidence" value="ECO:0007669"/>
    <property type="project" value="UniProtKB-SubCell"/>
</dbReference>
<dbReference type="Proteomes" id="UP001218895">
    <property type="component" value="Chromosome"/>
</dbReference>
<dbReference type="PANTHER" id="PTHR30250:SF11">
    <property type="entry name" value="O-ANTIGEN TRANSPORTER-RELATED"/>
    <property type="match status" value="1"/>
</dbReference>
<dbReference type="AlphaFoldDB" id="A0AAF0JM37"/>
<gene>
    <name evidence="7" type="ORF">L1994_03155</name>
</gene>
<accession>A0AAF0JM37</accession>
<keyword evidence="5 6" id="KW-0472">Membrane</keyword>
<dbReference type="GeneID" id="79949360"/>
<reference evidence="7" key="1">
    <citation type="submission" date="2022-01" db="EMBL/GenBank/DDBJ databases">
        <title>Complete genome of Methanomicrobium antiquum DSM 21220.</title>
        <authorList>
            <person name="Chen S.-C."/>
            <person name="You Y.-T."/>
            <person name="Zhou Y.-Z."/>
            <person name="Lai M.-C."/>
        </authorList>
    </citation>
    <scope>NUCLEOTIDE SEQUENCE</scope>
    <source>
        <strain evidence="7">DSM 21220</strain>
    </source>
</reference>
<evidence type="ECO:0000256" key="3">
    <source>
        <dbReference type="ARBA" id="ARBA00022692"/>
    </source>
</evidence>
<dbReference type="RefSeq" id="WP_278100243.1">
    <property type="nucleotide sequence ID" value="NZ_CP091092.1"/>
</dbReference>
<evidence type="ECO:0000313" key="8">
    <source>
        <dbReference type="Proteomes" id="UP001218895"/>
    </source>
</evidence>
<dbReference type="InterPro" id="IPR002797">
    <property type="entry name" value="Polysacc_synth"/>
</dbReference>
<dbReference type="Pfam" id="PF01943">
    <property type="entry name" value="Polysacc_synt"/>
    <property type="match status" value="1"/>
</dbReference>
<organism evidence="7 8">
    <name type="scientific">Methanomicrobium antiquum</name>
    <dbReference type="NCBI Taxonomy" id="487686"/>
    <lineage>
        <taxon>Archaea</taxon>
        <taxon>Methanobacteriati</taxon>
        <taxon>Methanobacteriota</taxon>
        <taxon>Stenosarchaea group</taxon>
        <taxon>Methanomicrobia</taxon>
        <taxon>Methanomicrobiales</taxon>
        <taxon>Methanomicrobiaceae</taxon>
        <taxon>Methanomicrobium</taxon>
    </lineage>
</organism>
<feature type="transmembrane region" description="Helical" evidence="6">
    <location>
        <begin position="12"/>
        <end position="30"/>
    </location>
</feature>
<proteinExistence type="predicted"/>
<feature type="transmembrane region" description="Helical" evidence="6">
    <location>
        <begin position="42"/>
        <end position="61"/>
    </location>
</feature>